<accession>A0A8H6H9D0</accession>
<evidence type="ECO:0000259" key="4">
    <source>
        <dbReference type="Pfam" id="PF01494"/>
    </source>
</evidence>
<dbReference type="InterPro" id="IPR036188">
    <property type="entry name" value="FAD/NAD-bd_sf"/>
</dbReference>
<dbReference type="Gene3D" id="3.50.50.60">
    <property type="entry name" value="FAD/NAD(P)-binding domain"/>
    <property type="match status" value="1"/>
</dbReference>
<sequence>MADGLCFTFQAFSRPFLQLTSYTMASEPQKPLRVAIVGAGIGGLMLCAGLQHMDKEKKLDIQVYEAAPALAEIGAGINLWLRSWEILRAIDLEETFVKMMDEAPTDEPRLVFQLRKSDQREGVHISDIKMKGGTMRFHRAELQMALMDRVNTNGCVKLDRRLTGYNEYENHVELEFQDGSTVNCDILVAADGIRSSIRKQFCKGIAKGDFVICTDPVWSGTFAYRGLLSHDDIEKAFPGHRAKTNPVIYCGKYKHLVVYPLSNGRFTNVVAFCTDPELEGVEWTEVPPMSANQDELRAQYVGWEDEVQALINCIQKPTKWAINNLNPLERYASHRVFLAGDAAHAMTPHQGAGAGQAIEDAYILASLLTNQEATRKNIPKIAEVYNAIRCPAANKILLASRDQGKWCELDHPRLKGVCEGDVVSKEKLDGLFKDISQAWDWVWKTSAECDRKRALDMLSTPHRAEESCVFM</sequence>
<keyword evidence="6" id="KW-1185">Reference proteome</keyword>
<evidence type="ECO:0000313" key="6">
    <source>
        <dbReference type="Proteomes" id="UP000521943"/>
    </source>
</evidence>
<dbReference type="PRINTS" id="PR00420">
    <property type="entry name" value="RNGMNOXGNASE"/>
</dbReference>
<dbReference type="InterPro" id="IPR051104">
    <property type="entry name" value="FAD_monoxygenase"/>
</dbReference>
<gene>
    <name evidence="5" type="ORF">DFP72DRAFT_941018</name>
</gene>
<dbReference type="SUPFAM" id="SSF51905">
    <property type="entry name" value="FAD/NAD(P)-binding domain"/>
    <property type="match status" value="1"/>
</dbReference>
<proteinExistence type="predicted"/>
<dbReference type="OrthoDB" id="417877at2759"/>
<keyword evidence="1" id="KW-0285">Flavoprotein</keyword>
<dbReference type="GO" id="GO:0071949">
    <property type="term" value="F:FAD binding"/>
    <property type="evidence" value="ECO:0007669"/>
    <property type="project" value="InterPro"/>
</dbReference>
<dbReference type="GO" id="GO:0016491">
    <property type="term" value="F:oxidoreductase activity"/>
    <property type="evidence" value="ECO:0007669"/>
    <property type="project" value="UniProtKB-KW"/>
</dbReference>
<dbReference type="InterPro" id="IPR002938">
    <property type="entry name" value="FAD-bd"/>
</dbReference>
<keyword evidence="3" id="KW-0560">Oxidoreductase</keyword>
<organism evidence="5 6">
    <name type="scientific">Ephemerocybe angulata</name>
    <dbReference type="NCBI Taxonomy" id="980116"/>
    <lineage>
        <taxon>Eukaryota</taxon>
        <taxon>Fungi</taxon>
        <taxon>Dikarya</taxon>
        <taxon>Basidiomycota</taxon>
        <taxon>Agaricomycotina</taxon>
        <taxon>Agaricomycetes</taxon>
        <taxon>Agaricomycetidae</taxon>
        <taxon>Agaricales</taxon>
        <taxon>Agaricineae</taxon>
        <taxon>Psathyrellaceae</taxon>
        <taxon>Ephemerocybe</taxon>
    </lineage>
</organism>
<dbReference type="SUPFAM" id="SSF54373">
    <property type="entry name" value="FAD-linked reductases, C-terminal domain"/>
    <property type="match status" value="1"/>
</dbReference>
<name>A0A8H6H9D0_9AGAR</name>
<comment type="caution">
    <text evidence="5">The sequence shown here is derived from an EMBL/GenBank/DDBJ whole genome shotgun (WGS) entry which is preliminary data.</text>
</comment>
<evidence type="ECO:0000256" key="2">
    <source>
        <dbReference type="ARBA" id="ARBA00022827"/>
    </source>
</evidence>
<evidence type="ECO:0000256" key="1">
    <source>
        <dbReference type="ARBA" id="ARBA00022630"/>
    </source>
</evidence>
<dbReference type="PANTHER" id="PTHR46720:SF3">
    <property type="entry name" value="FAD-BINDING DOMAIN-CONTAINING PROTEIN-RELATED"/>
    <property type="match status" value="1"/>
</dbReference>
<keyword evidence="2" id="KW-0274">FAD</keyword>
<evidence type="ECO:0000313" key="5">
    <source>
        <dbReference type="EMBL" id="KAF6741952.1"/>
    </source>
</evidence>
<feature type="domain" description="FAD-binding" evidence="4">
    <location>
        <begin position="33"/>
        <end position="396"/>
    </location>
</feature>
<dbReference type="AlphaFoldDB" id="A0A8H6H9D0"/>
<dbReference type="EMBL" id="JACGCI010000210">
    <property type="protein sequence ID" value="KAF6741952.1"/>
    <property type="molecule type" value="Genomic_DNA"/>
</dbReference>
<dbReference type="Pfam" id="PF01494">
    <property type="entry name" value="FAD_binding_3"/>
    <property type="match status" value="1"/>
</dbReference>
<evidence type="ECO:0000256" key="3">
    <source>
        <dbReference type="ARBA" id="ARBA00023002"/>
    </source>
</evidence>
<protein>
    <submittedName>
        <fullName evidence="5">Salicylate hydroxylase</fullName>
    </submittedName>
</protein>
<reference evidence="5 6" key="1">
    <citation type="submission" date="2020-07" db="EMBL/GenBank/DDBJ databases">
        <title>Comparative genomics of pyrophilous fungi reveals a link between fire events and developmental genes.</title>
        <authorList>
            <consortium name="DOE Joint Genome Institute"/>
            <person name="Steindorff A.S."/>
            <person name="Carver A."/>
            <person name="Calhoun S."/>
            <person name="Stillman K."/>
            <person name="Liu H."/>
            <person name="Lipzen A."/>
            <person name="Pangilinan J."/>
            <person name="Labutti K."/>
            <person name="Bruns T.D."/>
            <person name="Grigoriev I.V."/>
        </authorList>
    </citation>
    <scope>NUCLEOTIDE SEQUENCE [LARGE SCALE GENOMIC DNA]</scope>
    <source>
        <strain evidence="5 6">CBS 144469</strain>
    </source>
</reference>
<dbReference type="Proteomes" id="UP000521943">
    <property type="component" value="Unassembled WGS sequence"/>
</dbReference>
<dbReference type="GO" id="GO:0044550">
    <property type="term" value="P:secondary metabolite biosynthetic process"/>
    <property type="evidence" value="ECO:0007669"/>
    <property type="project" value="TreeGrafter"/>
</dbReference>
<dbReference type="PANTHER" id="PTHR46720">
    <property type="entry name" value="HYDROXYLASE, PUTATIVE (AFU_ORTHOLOGUE AFUA_3G01460)-RELATED"/>
    <property type="match status" value="1"/>
</dbReference>